<reference evidence="2" key="2">
    <citation type="journal article" date="2015" name="Data Brief">
        <title>Shoot transcriptome of the giant reed, Arundo donax.</title>
        <authorList>
            <person name="Barrero R.A."/>
            <person name="Guerrero F.D."/>
            <person name="Moolhuijzen P."/>
            <person name="Goolsby J.A."/>
            <person name="Tidwell J."/>
            <person name="Bellgard S.E."/>
            <person name="Bellgard M.I."/>
        </authorList>
    </citation>
    <scope>NUCLEOTIDE SEQUENCE</scope>
    <source>
        <tissue evidence="2">Shoot tissue taken approximately 20 cm above the soil surface</tissue>
    </source>
</reference>
<dbReference type="GO" id="GO:0008270">
    <property type="term" value="F:zinc ion binding"/>
    <property type="evidence" value="ECO:0007669"/>
    <property type="project" value="InterPro"/>
</dbReference>
<dbReference type="InterPro" id="IPR032867">
    <property type="entry name" value="DYW_dom"/>
</dbReference>
<dbReference type="EMBL" id="GBRH01268305">
    <property type="protein sequence ID" value="JAD29590.1"/>
    <property type="molecule type" value="Transcribed_RNA"/>
</dbReference>
<name>A0A0A8YYQ8_ARUDO</name>
<feature type="domain" description="DYW" evidence="1">
    <location>
        <begin position="3"/>
        <end position="55"/>
    </location>
</feature>
<reference evidence="2" key="1">
    <citation type="submission" date="2014-09" db="EMBL/GenBank/DDBJ databases">
        <authorList>
            <person name="Magalhaes I.L.F."/>
            <person name="Oliveira U."/>
            <person name="Santos F.R."/>
            <person name="Vidigal T.H.D.A."/>
            <person name="Brescovit A.D."/>
            <person name="Santos A.J."/>
        </authorList>
    </citation>
    <scope>NUCLEOTIDE SEQUENCE</scope>
    <source>
        <tissue evidence="2">Shoot tissue taken approximately 20 cm above the soil surface</tissue>
    </source>
</reference>
<protein>
    <recommendedName>
        <fullName evidence="1">DYW domain-containing protein</fullName>
    </recommendedName>
</protein>
<proteinExistence type="predicted"/>
<evidence type="ECO:0000313" key="2">
    <source>
        <dbReference type="EMBL" id="JAD29590.1"/>
    </source>
</evidence>
<dbReference type="Pfam" id="PF14432">
    <property type="entry name" value="DYW_deaminase"/>
    <property type="match status" value="1"/>
</dbReference>
<accession>A0A0A8YYQ8</accession>
<evidence type="ECO:0000259" key="1">
    <source>
        <dbReference type="Pfam" id="PF14432"/>
    </source>
</evidence>
<organism evidence="2">
    <name type="scientific">Arundo donax</name>
    <name type="common">Giant reed</name>
    <name type="synonym">Donax arundinaceus</name>
    <dbReference type="NCBI Taxonomy" id="35708"/>
    <lineage>
        <taxon>Eukaryota</taxon>
        <taxon>Viridiplantae</taxon>
        <taxon>Streptophyta</taxon>
        <taxon>Embryophyta</taxon>
        <taxon>Tracheophyta</taxon>
        <taxon>Spermatophyta</taxon>
        <taxon>Magnoliopsida</taxon>
        <taxon>Liliopsida</taxon>
        <taxon>Poales</taxon>
        <taxon>Poaceae</taxon>
        <taxon>PACMAD clade</taxon>
        <taxon>Arundinoideae</taxon>
        <taxon>Arundineae</taxon>
        <taxon>Arundo</taxon>
    </lineage>
</organism>
<dbReference type="AlphaFoldDB" id="A0A0A8YYQ8"/>
<sequence>MGGKPIRIMKNLRICGDCHAFAKLISKSEGKVIIIRDPVRFHHFQDGVCSCGDYW</sequence>